<sequence length="428" mass="45942">MSVDAYPHTLEGWLSRIEACHPGEIELGLERLSQVAERLSIDLSGSTRIVVAGTNGKGSTLSMLNAVLREQGLRTGVYTSPHFLHYNERIVIDGEPVSDVLLCEVFAEIEQARGDISLTYFEYGTLAALLVFTRQKVDVALLEVGLGGRLDAVNIVDADIAAVTTVALDHTDWLGDDREAIGFEKAGIFRAGKPALCGDPEAPHSLIRHAEAIGAPLHRNGIDYRYERTVDGWSWEGVGNAGQPCGYDQLPVPGLPLPNAALVLQVLQLLPWSIREEAIRRGFAQAGLTGRMQAADIGSLSVMLDVAHNPEAAAYLVSQLETVREPVHLVLGMLSDKDIRTVIETLLPVVDFWYPVTLSVPRGASAETLVSVLHDAGVDVARVHSAASVGQALQKLQGARPEGQVIVAGSFFTVADALRLCAAGELSQ</sequence>
<dbReference type="InterPro" id="IPR004101">
    <property type="entry name" value="Mur_ligase_C"/>
</dbReference>
<gene>
    <name evidence="26" type="primary">folC</name>
    <name evidence="26" type="ORF">H1S06_05865</name>
</gene>
<protein>
    <recommendedName>
        <fullName evidence="9">Dihydrofolate synthase/folylpolyglutamate synthase</fullName>
        <ecNumber evidence="7">6.3.2.12</ecNumber>
        <ecNumber evidence="8">6.3.2.17</ecNumber>
    </recommendedName>
    <alternativeName>
        <fullName evidence="18">Folylpoly-gamma-glutamate synthetase-dihydrofolate synthetase</fullName>
    </alternativeName>
    <alternativeName>
        <fullName evidence="16">Folylpolyglutamate synthetase</fullName>
    </alternativeName>
    <alternativeName>
        <fullName evidence="17">Tetrahydrofolylpolyglutamate synthase</fullName>
    </alternativeName>
</protein>
<comment type="catalytic activity">
    <reaction evidence="20">
        <text>10-formyltetrahydrofolyl-(gamma-L-Glu)(n) + L-glutamate + ATP = 10-formyltetrahydrofolyl-(gamma-L-Glu)(n+1) + ADP + phosphate + H(+)</text>
        <dbReference type="Rhea" id="RHEA:51904"/>
        <dbReference type="Rhea" id="RHEA-COMP:13088"/>
        <dbReference type="Rhea" id="RHEA-COMP:14300"/>
        <dbReference type="ChEBI" id="CHEBI:15378"/>
        <dbReference type="ChEBI" id="CHEBI:29985"/>
        <dbReference type="ChEBI" id="CHEBI:30616"/>
        <dbReference type="ChEBI" id="CHEBI:43474"/>
        <dbReference type="ChEBI" id="CHEBI:134413"/>
        <dbReference type="ChEBI" id="CHEBI:456216"/>
        <dbReference type="EC" id="6.3.2.17"/>
    </reaction>
</comment>
<dbReference type="Proteomes" id="UP000538931">
    <property type="component" value="Unassembled WGS sequence"/>
</dbReference>
<evidence type="ECO:0000256" key="13">
    <source>
        <dbReference type="ARBA" id="ARBA00022840"/>
    </source>
</evidence>
<evidence type="ECO:0000313" key="27">
    <source>
        <dbReference type="Proteomes" id="UP000538931"/>
    </source>
</evidence>
<dbReference type="EMBL" id="JACEMT010000041">
    <property type="protein sequence ID" value="MBA4501889.1"/>
    <property type="molecule type" value="Genomic_DNA"/>
</dbReference>
<evidence type="ECO:0000256" key="16">
    <source>
        <dbReference type="ARBA" id="ARBA00030048"/>
    </source>
</evidence>
<keyword evidence="12 23" id="KW-0547">Nucleotide-binding</keyword>
<dbReference type="InterPro" id="IPR001645">
    <property type="entry name" value="Folylpolyglutamate_synth"/>
</dbReference>
<evidence type="ECO:0000259" key="25">
    <source>
        <dbReference type="Pfam" id="PF08245"/>
    </source>
</evidence>
<evidence type="ECO:0000256" key="3">
    <source>
        <dbReference type="ARBA" id="ARBA00004799"/>
    </source>
</evidence>
<evidence type="ECO:0000256" key="6">
    <source>
        <dbReference type="ARBA" id="ARBA00011245"/>
    </source>
</evidence>
<evidence type="ECO:0000256" key="11">
    <source>
        <dbReference type="ARBA" id="ARBA00022723"/>
    </source>
</evidence>
<dbReference type="FunFam" id="3.40.1190.10:FF:000004">
    <property type="entry name" value="Dihydrofolate synthase/folylpolyglutamate synthase"/>
    <property type="match status" value="1"/>
</dbReference>
<dbReference type="InterPro" id="IPR036565">
    <property type="entry name" value="Mur-like_cat_sf"/>
</dbReference>
<comment type="pathway">
    <text evidence="4">Cofactor biosynthesis; tetrahydrofolylpolyglutamate biosynthesis.</text>
</comment>
<comment type="function">
    <text evidence="2">Functions in two distinct reactions of the de novo folate biosynthetic pathway. Catalyzes the addition of a glutamate residue to dihydropteroate (7,8-dihydropteroate or H2Pte) to form dihydrofolate (7,8-dihydrofolate monoglutamate or H2Pte-Glu). Also catalyzes successive additions of L-glutamate to tetrahydrofolate or 10-formyltetrahydrofolate or 5,10-methylenetetrahydrofolate, leading to folylpolyglutamate derivatives.</text>
</comment>
<comment type="catalytic activity">
    <reaction evidence="21">
        <text>(6R)-5,10-methylenetetrahydrofolyl-(gamma-L-Glu)(n) + L-glutamate + ATP = (6R)-5,10-methylenetetrahydrofolyl-(gamma-L-Glu)(n+1) + ADP + phosphate + H(+)</text>
        <dbReference type="Rhea" id="RHEA:51912"/>
        <dbReference type="Rhea" id="RHEA-COMP:13257"/>
        <dbReference type="Rhea" id="RHEA-COMP:13258"/>
        <dbReference type="ChEBI" id="CHEBI:15378"/>
        <dbReference type="ChEBI" id="CHEBI:29985"/>
        <dbReference type="ChEBI" id="CHEBI:30616"/>
        <dbReference type="ChEBI" id="CHEBI:43474"/>
        <dbReference type="ChEBI" id="CHEBI:136572"/>
        <dbReference type="ChEBI" id="CHEBI:456216"/>
        <dbReference type="EC" id="6.3.2.17"/>
    </reaction>
</comment>
<keyword evidence="27" id="KW-1185">Reference proteome</keyword>
<dbReference type="NCBIfam" id="NF008101">
    <property type="entry name" value="PRK10846.1"/>
    <property type="match status" value="1"/>
</dbReference>
<dbReference type="EC" id="6.3.2.12" evidence="7"/>
<name>A0A7W1WXE7_9GAMM</name>
<evidence type="ECO:0000256" key="19">
    <source>
        <dbReference type="ARBA" id="ARBA00047493"/>
    </source>
</evidence>
<dbReference type="GO" id="GO:0005737">
    <property type="term" value="C:cytoplasm"/>
    <property type="evidence" value="ECO:0007669"/>
    <property type="project" value="TreeGrafter"/>
</dbReference>
<evidence type="ECO:0000256" key="14">
    <source>
        <dbReference type="ARBA" id="ARBA00022842"/>
    </source>
</evidence>
<evidence type="ECO:0000313" key="26">
    <source>
        <dbReference type="EMBL" id="MBA4501889.1"/>
    </source>
</evidence>
<comment type="cofactor">
    <cofactor evidence="1">
        <name>Mg(2+)</name>
        <dbReference type="ChEBI" id="CHEBI:18420"/>
    </cofactor>
</comment>
<feature type="domain" description="Mur ligase C-terminal" evidence="24">
    <location>
        <begin position="290"/>
        <end position="411"/>
    </location>
</feature>
<evidence type="ECO:0000256" key="15">
    <source>
        <dbReference type="ARBA" id="ARBA00022909"/>
    </source>
</evidence>
<organism evidence="26 27">
    <name type="scientific">Marinobacterium marinum</name>
    <dbReference type="NCBI Taxonomy" id="2756129"/>
    <lineage>
        <taxon>Bacteria</taxon>
        <taxon>Pseudomonadati</taxon>
        <taxon>Pseudomonadota</taxon>
        <taxon>Gammaproteobacteria</taxon>
        <taxon>Oceanospirillales</taxon>
        <taxon>Oceanospirillaceae</taxon>
        <taxon>Marinobacterium</taxon>
    </lineage>
</organism>
<comment type="catalytic activity">
    <reaction evidence="19">
        <text>(6S)-5,6,7,8-tetrahydrofolyl-(gamma-L-Glu)(n) + L-glutamate + ATP = (6S)-5,6,7,8-tetrahydrofolyl-(gamma-L-Glu)(n+1) + ADP + phosphate + H(+)</text>
        <dbReference type="Rhea" id="RHEA:10580"/>
        <dbReference type="Rhea" id="RHEA-COMP:14738"/>
        <dbReference type="Rhea" id="RHEA-COMP:14740"/>
        <dbReference type="ChEBI" id="CHEBI:15378"/>
        <dbReference type="ChEBI" id="CHEBI:29985"/>
        <dbReference type="ChEBI" id="CHEBI:30616"/>
        <dbReference type="ChEBI" id="CHEBI:43474"/>
        <dbReference type="ChEBI" id="CHEBI:141005"/>
        <dbReference type="ChEBI" id="CHEBI:456216"/>
        <dbReference type="EC" id="6.3.2.17"/>
    </reaction>
</comment>
<dbReference type="NCBIfam" id="TIGR01499">
    <property type="entry name" value="folC"/>
    <property type="match status" value="1"/>
</dbReference>
<evidence type="ECO:0000256" key="5">
    <source>
        <dbReference type="ARBA" id="ARBA00008276"/>
    </source>
</evidence>
<dbReference type="InterPro" id="IPR036615">
    <property type="entry name" value="Mur_ligase_C_dom_sf"/>
</dbReference>
<evidence type="ECO:0000256" key="12">
    <source>
        <dbReference type="ARBA" id="ARBA00022741"/>
    </source>
</evidence>
<evidence type="ECO:0000256" key="10">
    <source>
        <dbReference type="ARBA" id="ARBA00022598"/>
    </source>
</evidence>
<dbReference type="GO" id="GO:0046872">
    <property type="term" value="F:metal ion binding"/>
    <property type="evidence" value="ECO:0007669"/>
    <property type="project" value="UniProtKB-KW"/>
</dbReference>
<evidence type="ECO:0000256" key="20">
    <source>
        <dbReference type="ARBA" id="ARBA00047808"/>
    </source>
</evidence>
<proteinExistence type="inferred from homology"/>
<evidence type="ECO:0000256" key="1">
    <source>
        <dbReference type="ARBA" id="ARBA00001946"/>
    </source>
</evidence>
<dbReference type="InterPro" id="IPR013221">
    <property type="entry name" value="Mur_ligase_cen"/>
</dbReference>
<dbReference type="RefSeq" id="WP_181738176.1">
    <property type="nucleotide sequence ID" value="NZ_JACEMT010000041.1"/>
</dbReference>
<comment type="subunit">
    <text evidence="6">Monomer.</text>
</comment>
<dbReference type="Pfam" id="PF02875">
    <property type="entry name" value="Mur_ligase_C"/>
    <property type="match status" value="1"/>
</dbReference>
<dbReference type="PANTHER" id="PTHR11136:SF0">
    <property type="entry name" value="DIHYDROFOLATE SYNTHETASE-RELATED"/>
    <property type="match status" value="1"/>
</dbReference>
<accession>A0A7W1WXE7</accession>
<dbReference type="SUPFAM" id="SSF53623">
    <property type="entry name" value="MurD-like peptide ligases, catalytic domain"/>
    <property type="match status" value="1"/>
</dbReference>
<dbReference type="GO" id="GO:0004326">
    <property type="term" value="F:tetrahydrofolylpolyglutamate synthase activity"/>
    <property type="evidence" value="ECO:0007669"/>
    <property type="project" value="UniProtKB-EC"/>
</dbReference>
<dbReference type="Pfam" id="PF08245">
    <property type="entry name" value="Mur_ligase_M"/>
    <property type="match status" value="1"/>
</dbReference>
<evidence type="ECO:0000256" key="18">
    <source>
        <dbReference type="ARBA" id="ARBA00032510"/>
    </source>
</evidence>
<dbReference type="GO" id="GO:0046654">
    <property type="term" value="P:tetrahydrofolate biosynthetic process"/>
    <property type="evidence" value="ECO:0007669"/>
    <property type="project" value="UniProtKB-UniPathway"/>
</dbReference>
<keyword evidence="13 23" id="KW-0067">ATP-binding</keyword>
<evidence type="ECO:0000256" key="23">
    <source>
        <dbReference type="PIRNR" id="PIRNR001563"/>
    </source>
</evidence>
<evidence type="ECO:0000256" key="4">
    <source>
        <dbReference type="ARBA" id="ARBA00005150"/>
    </source>
</evidence>
<evidence type="ECO:0000256" key="17">
    <source>
        <dbReference type="ARBA" id="ARBA00030592"/>
    </source>
</evidence>
<evidence type="ECO:0000256" key="22">
    <source>
        <dbReference type="ARBA" id="ARBA00049161"/>
    </source>
</evidence>
<dbReference type="Gene3D" id="3.40.1190.10">
    <property type="entry name" value="Mur-like, catalytic domain"/>
    <property type="match status" value="1"/>
</dbReference>
<reference evidence="26 27" key="1">
    <citation type="submission" date="2020-07" db="EMBL/GenBank/DDBJ databases">
        <title>Bacterium isolated from marien macroalgae.</title>
        <authorList>
            <person name="Zhu K."/>
            <person name="Lu D."/>
            <person name="Du Z."/>
        </authorList>
    </citation>
    <scope>NUCLEOTIDE SEQUENCE [LARGE SCALE GENOMIC DNA]</scope>
    <source>
        <strain evidence="26 27">3-1745</strain>
    </source>
</reference>
<comment type="catalytic activity">
    <reaction evidence="22">
        <text>7,8-dihydropteroate + L-glutamate + ATP = 7,8-dihydrofolate + ADP + phosphate + H(+)</text>
        <dbReference type="Rhea" id="RHEA:23584"/>
        <dbReference type="ChEBI" id="CHEBI:15378"/>
        <dbReference type="ChEBI" id="CHEBI:17839"/>
        <dbReference type="ChEBI" id="CHEBI:29985"/>
        <dbReference type="ChEBI" id="CHEBI:30616"/>
        <dbReference type="ChEBI" id="CHEBI:43474"/>
        <dbReference type="ChEBI" id="CHEBI:57451"/>
        <dbReference type="ChEBI" id="CHEBI:456216"/>
        <dbReference type="EC" id="6.3.2.12"/>
    </reaction>
</comment>
<keyword evidence="14" id="KW-0460">Magnesium</keyword>
<comment type="similarity">
    <text evidence="5 23">Belongs to the folylpolyglutamate synthase family.</text>
</comment>
<evidence type="ECO:0000256" key="7">
    <source>
        <dbReference type="ARBA" id="ARBA00013023"/>
    </source>
</evidence>
<evidence type="ECO:0000256" key="2">
    <source>
        <dbReference type="ARBA" id="ARBA00002714"/>
    </source>
</evidence>
<dbReference type="GO" id="GO:0046656">
    <property type="term" value="P:folic acid biosynthetic process"/>
    <property type="evidence" value="ECO:0007669"/>
    <property type="project" value="UniProtKB-KW"/>
</dbReference>
<dbReference type="SUPFAM" id="SSF53244">
    <property type="entry name" value="MurD-like peptide ligases, peptide-binding domain"/>
    <property type="match status" value="1"/>
</dbReference>
<dbReference type="EC" id="6.3.2.17" evidence="8"/>
<evidence type="ECO:0000256" key="21">
    <source>
        <dbReference type="ARBA" id="ARBA00049035"/>
    </source>
</evidence>
<keyword evidence="11" id="KW-0479">Metal-binding</keyword>
<evidence type="ECO:0000256" key="9">
    <source>
        <dbReference type="ARBA" id="ARBA00019357"/>
    </source>
</evidence>
<dbReference type="Gene3D" id="3.90.190.20">
    <property type="entry name" value="Mur ligase, C-terminal domain"/>
    <property type="match status" value="1"/>
</dbReference>
<evidence type="ECO:0000259" key="24">
    <source>
        <dbReference type="Pfam" id="PF02875"/>
    </source>
</evidence>
<keyword evidence="15" id="KW-0289">Folate biosynthesis</keyword>
<keyword evidence="10 23" id="KW-0436">Ligase</keyword>
<dbReference type="GO" id="GO:0005524">
    <property type="term" value="F:ATP binding"/>
    <property type="evidence" value="ECO:0007669"/>
    <property type="project" value="UniProtKB-KW"/>
</dbReference>
<dbReference type="AlphaFoldDB" id="A0A7W1WXE7"/>
<dbReference type="PIRSF" id="PIRSF001563">
    <property type="entry name" value="Folylpolyglu_synth"/>
    <property type="match status" value="1"/>
</dbReference>
<dbReference type="GO" id="GO:0008841">
    <property type="term" value="F:dihydrofolate synthase activity"/>
    <property type="evidence" value="ECO:0007669"/>
    <property type="project" value="UniProtKB-EC"/>
</dbReference>
<comment type="caution">
    <text evidence="26">The sequence shown here is derived from an EMBL/GenBank/DDBJ whole genome shotgun (WGS) entry which is preliminary data.</text>
</comment>
<evidence type="ECO:0000256" key="8">
    <source>
        <dbReference type="ARBA" id="ARBA00013025"/>
    </source>
</evidence>
<feature type="domain" description="Mur ligase central" evidence="25">
    <location>
        <begin position="51"/>
        <end position="191"/>
    </location>
</feature>
<comment type="pathway">
    <text evidence="3">Cofactor biosynthesis; tetrahydrofolate biosynthesis; 7,8-dihydrofolate from 2-amino-4-hydroxy-6-hydroxymethyl-7,8-dihydropteridine diphosphate and 4-aminobenzoate: step 2/2.</text>
</comment>
<dbReference type="UniPathway" id="UPA00077">
    <property type="reaction ID" value="UER00157"/>
</dbReference>
<dbReference type="PANTHER" id="PTHR11136">
    <property type="entry name" value="FOLYLPOLYGLUTAMATE SYNTHASE-RELATED"/>
    <property type="match status" value="1"/>
</dbReference>